<dbReference type="AlphaFoldDB" id="A0A2T3NI00"/>
<name>A0A2T3NI00_9GAMM</name>
<feature type="active site" evidence="5">
    <location>
        <position position="257"/>
    </location>
</feature>
<proteinExistence type="inferred from homology"/>
<dbReference type="PIRSF" id="PIRSF036492">
    <property type="entry name" value="ALDH"/>
    <property type="match status" value="1"/>
</dbReference>
<evidence type="ECO:0000259" key="8">
    <source>
        <dbReference type="Pfam" id="PF00171"/>
    </source>
</evidence>
<evidence type="ECO:0000256" key="1">
    <source>
        <dbReference type="ARBA" id="ARBA00009986"/>
    </source>
</evidence>
<dbReference type="InterPro" id="IPR029510">
    <property type="entry name" value="Ald_DH_CS_GLU"/>
</dbReference>
<dbReference type="PANTHER" id="PTHR43570">
    <property type="entry name" value="ALDEHYDE DEHYDROGENASE"/>
    <property type="match status" value="1"/>
</dbReference>
<evidence type="ECO:0000313" key="9">
    <source>
        <dbReference type="EMBL" id="PSW14656.1"/>
    </source>
</evidence>
<comment type="caution">
    <text evidence="9">The sequence shown here is derived from an EMBL/GenBank/DDBJ whole genome shotgun (WGS) entry which is preliminary data.</text>
</comment>
<dbReference type="Proteomes" id="UP000241346">
    <property type="component" value="Unassembled WGS sequence"/>
</dbReference>
<dbReference type="InterPro" id="IPR016161">
    <property type="entry name" value="Ald_DH/histidinol_DH"/>
</dbReference>
<evidence type="ECO:0000256" key="4">
    <source>
        <dbReference type="PIRNR" id="PIRNR036492"/>
    </source>
</evidence>
<dbReference type="GO" id="GO:0004029">
    <property type="term" value="F:aldehyde dehydrogenase (NAD+) activity"/>
    <property type="evidence" value="ECO:0007669"/>
    <property type="project" value="TreeGrafter"/>
</dbReference>
<evidence type="ECO:0000256" key="2">
    <source>
        <dbReference type="ARBA" id="ARBA00023002"/>
    </source>
</evidence>
<dbReference type="Gene3D" id="3.40.309.10">
    <property type="entry name" value="Aldehyde Dehydrogenase, Chain A, domain 2"/>
    <property type="match status" value="1"/>
</dbReference>
<feature type="active site" evidence="5 6">
    <location>
        <position position="223"/>
    </location>
</feature>
<evidence type="ECO:0000256" key="7">
    <source>
        <dbReference type="RuleBase" id="RU003345"/>
    </source>
</evidence>
<reference evidence="9 10" key="1">
    <citation type="submission" date="2018-03" db="EMBL/GenBank/DDBJ databases">
        <title>Whole genome sequencing of Histamine producing bacteria.</title>
        <authorList>
            <person name="Butler K."/>
        </authorList>
    </citation>
    <scope>NUCLEOTIDE SEQUENCE [LARGE SCALE GENOMIC DNA]</scope>
    <source>
        <strain evidence="9 10">DSM 19138</strain>
    </source>
</reference>
<dbReference type="Gene3D" id="3.40.605.10">
    <property type="entry name" value="Aldehyde Dehydrogenase, Chain A, domain 1"/>
    <property type="match status" value="1"/>
</dbReference>
<dbReference type="RefSeq" id="WP_107297896.1">
    <property type="nucleotide sequence ID" value="NZ_PYMB01000002.1"/>
</dbReference>
<dbReference type="PANTHER" id="PTHR43570:SF20">
    <property type="entry name" value="ALDEHYDE DEHYDROGENASE ALDX-RELATED"/>
    <property type="match status" value="1"/>
</dbReference>
<evidence type="ECO:0000256" key="3">
    <source>
        <dbReference type="ARBA" id="ARBA00023027"/>
    </source>
</evidence>
<dbReference type="Pfam" id="PF00171">
    <property type="entry name" value="Aldedh"/>
    <property type="match status" value="1"/>
</dbReference>
<dbReference type="InterPro" id="IPR016162">
    <property type="entry name" value="Ald_DH_N"/>
</dbReference>
<organism evidence="9 10">
    <name type="scientific">Photobacterium rosenbergii</name>
    <dbReference type="NCBI Taxonomy" id="294936"/>
    <lineage>
        <taxon>Bacteria</taxon>
        <taxon>Pseudomonadati</taxon>
        <taxon>Pseudomonadota</taxon>
        <taxon>Gammaproteobacteria</taxon>
        <taxon>Vibrionales</taxon>
        <taxon>Vibrionaceae</taxon>
        <taxon>Photobacterium</taxon>
    </lineage>
</organism>
<gene>
    <name evidence="9" type="ORF">C9J01_09560</name>
</gene>
<dbReference type="GO" id="GO:0005737">
    <property type="term" value="C:cytoplasm"/>
    <property type="evidence" value="ECO:0007669"/>
    <property type="project" value="TreeGrafter"/>
</dbReference>
<dbReference type="GO" id="GO:0006081">
    <property type="term" value="P:aldehyde metabolic process"/>
    <property type="evidence" value="ECO:0007669"/>
    <property type="project" value="InterPro"/>
</dbReference>
<keyword evidence="2 4" id="KW-0560">Oxidoreductase</keyword>
<evidence type="ECO:0000256" key="6">
    <source>
        <dbReference type="PROSITE-ProRule" id="PRU10007"/>
    </source>
</evidence>
<evidence type="ECO:0000313" key="10">
    <source>
        <dbReference type="Proteomes" id="UP000241346"/>
    </source>
</evidence>
<evidence type="ECO:0000256" key="5">
    <source>
        <dbReference type="PIRSR" id="PIRSR036492-1"/>
    </source>
</evidence>
<protein>
    <recommendedName>
        <fullName evidence="4">Aldehyde dehydrogenase</fullName>
    </recommendedName>
</protein>
<dbReference type="InterPro" id="IPR016163">
    <property type="entry name" value="Ald_DH_C"/>
</dbReference>
<dbReference type="InterPro" id="IPR015590">
    <property type="entry name" value="Aldehyde_DH_dom"/>
</dbReference>
<comment type="similarity">
    <text evidence="1 4 7">Belongs to the aldehyde dehydrogenase family.</text>
</comment>
<keyword evidence="3" id="KW-0520">NAD</keyword>
<dbReference type="EMBL" id="PYMB01000002">
    <property type="protein sequence ID" value="PSW14656.1"/>
    <property type="molecule type" value="Genomic_DNA"/>
</dbReference>
<dbReference type="PROSITE" id="PS00687">
    <property type="entry name" value="ALDEHYDE_DEHYDR_GLU"/>
    <property type="match status" value="1"/>
</dbReference>
<dbReference type="InterPro" id="IPR012394">
    <property type="entry name" value="Aldehyde_DH_NAD(P)"/>
</dbReference>
<feature type="domain" description="Aldehyde dehydrogenase" evidence="8">
    <location>
        <begin position="25"/>
        <end position="448"/>
    </location>
</feature>
<dbReference type="CDD" id="cd07133">
    <property type="entry name" value="ALDH_CALDH_CalB"/>
    <property type="match status" value="1"/>
</dbReference>
<dbReference type="OrthoDB" id="9812625at2"/>
<sequence>MSAHPIYDIDKPEVALGPSLENLKSAFLRTPAPTAAQRIERLQRLHQALVTYQDRLIKAVDRDFNGRSRAETLMIELLPIFEGIHYNKKHLRKWMKTSSRKTPLMLFGAKTEVRYQPLGVVGIVVPWNFPIFLGLSPLAGALAAGNLAMIKTSEFAPETGALIKQMIEEFFTSDEIIVVNGGVEVATEFTQLPFDHIVFTGSTQVGSIVMQAAAKNLTPVTLELGGKSPAIIHDDFPIEEAAKRIAFGKGLNAGQVCVSPDYILVPRHKIDQFSDAFSAAIAKHYPTMRDNNDYTSIITERQRDRLLDNIEDAKQKGADVVVINPANEDFAGTRKLPMHVVKNVTSDMRVLKEEIFGPILPLVPYDTLDDAIEYVQNHDRPLALYYFDWDKRRVDKVVQNTHSGGVCINEVMTHTMVDDMPFGGVGPSGMGHYHGKEGFLNFSKAKSIVVKGRFDASQYIAAPWGNKMFNFFINFQLKRLKKF</sequence>
<accession>A0A2T3NI00</accession>
<dbReference type="SUPFAM" id="SSF53720">
    <property type="entry name" value="ALDH-like"/>
    <property type="match status" value="1"/>
</dbReference>